<reference evidence="2 3" key="1">
    <citation type="submission" date="2020-08" db="EMBL/GenBank/DDBJ databases">
        <title>Genomic Encyclopedia of Type Strains, Phase III (KMG-III): the genomes of soil and plant-associated and newly described type strains.</title>
        <authorList>
            <person name="Whitman W."/>
        </authorList>
    </citation>
    <scope>NUCLEOTIDE SEQUENCE [LARGE SCALE GENOMIC DNA]</scope>
    <source>
        <strain evidence="2 3">CECT 8840</strain>
    </source>
</reference>
<proteinExistence type="predicted"/>
<evidence type="ECO:0000313" key="3">
    <source>
        <dbReference type="Proteomes" id="UP000552644"/>
    </source>
</evidence>
<feature type="region of interest" description="Disordered" evidence="1">
    <location>
        <begin position="31"/>
        <end position="54"/>
    </location>
</feature>
<dbReference type="EMBL" id="JACHJP010000003">
    <property type="protein sequence ID" value="MBB4916355.1"/>
    <property type="molecule type" value="Genomic_DNA"/>
</dbReference>
<dbReference type="Proteomes" id="UP000552644">
    <property type="component" value="Unassembled WGS sequence"/>
</dbReference>
<protein>
    <submittedName>
        <fullName evidence="2">Uncharacterized protein</fullName>
    </submittedName>
</protein>
<organism evidence="2 3">
    <name type="scientific">Streptosporangium saharense</name>
    <dbReference type="NCBI Taxonomy" id="1706840"/>
    <lineage>
        <taxon>Bacteria</taxon>
        <taxon>Bacillati</taxon>
        <taxon>Actinomycetota</taxon>
        <taxon>Actinomycetes</taxon>
        <taxon>Streptosporangiales</taxon>
        <taxon>Streptosporangiaceae</taxon>
        <taxon>Streptosporangium</taxon>
    </lineage>
</organism>
<evidence type="ECO:0000256" key="1">
    <source>
        <dbReference type="SAM" id="MobiDB-lite"/>
    </source>
</evidence>
<name>A0A7W7QMJ2_9ACTN</name>
<gene>
    <name evidence="2" type="ORF">FHS44_003443</name>
</gene>
<sequence length="66" mass="7459">MALTHIEKWVCRPVASEYGCYRTGMLTRDPRACDATGDGSPRAHTHPDTPDEEFDLMTDRYEGVKT</sequence>
<evidence type="ECO:0000313" key="2">
    <source>
        <dbReference type="EMBL" id="MBB4916355.1"/>
    </source>
</evidence>
<keyword evidence="3" id="KW-1185">Reference proteome</keyword>
<accession>A0A7W7QMJ2</accession>
<comment type="caution">
    <text evidence="2">The sequence shown here is derived from an EMBL/GenBank/DDBJ whole genome shotgun (WGS) entry which is preliminary data.</text>
</comment>
<dbReference type="AlphaFoldDB" id="A0A7W7QMJ2"/>